<evidence type="ECO:0000313" key="5">
    <source>
        <dbReference type="Proteomes" id="UP000609121"/>
    </source>
</evidence>
<dbReference type="SUPFAM" id="SSF56349">
    <property type="entry name" value="DNA breaking-rejoining enzymes"/>
    <property type="match status" value="1"/>
</dbReference>
<dbReference type="RefSeq" id="WP_193179830.1">
    <property type="nucleotide sequence ID" value="NZ_JACVXA010000008.1"/>
</dbReference>
<accession>A0A8J6YPY9</accession>
<comment type="caution">
    <text evidence="4">The sequence shown here is derived from an EMBL/GenBank/DDBJ whole genome shotgun (WGS) entry which is preliminary data.</text>
</comment>
<keyword evidence="5" id="KW-1185">Reference proteome</keyword>
<evidence type="ECO:0000313" key="4">
    <source>
        <dbReference type="EMBL" id="MBE3637338.1"/>
    </source>
</evidence>
<dbReference type="Gene3D" id="1.10.443.10">
    <property type="entry name" value="Intergrase catalytic core"/>
    <property type="match status" value="1"/>
</dbReference>
<dbReference type="GO" id="GO:0003677">
    <property type="term" value="F:DNA binding"/>
    <property type="evidence" value="ECO:0007669"/>
    <property type="project" value="InterPro"/>
</dbReference>
<proteinExistence type="predicted"/>
<evidence type="ECO:0000256" key="2">
    <source>
        <dbReference type="ARBA" id="ARBA00023172"/>
    </source>
</evidence>
<dbReference type="Proteomes" id="UP000609121">
    <property type="component" value="Unassembled WGS sequence"/>
</dbReference>
<dbReference type="PANTHER" id="PTHR30349:SF64">
    <property type="entry name" value="PROPHAGE INTEGRASE INTD-RELATED"/>
    <property type="match status" value="1"/>
</dbReference>
<dbReference type="InterPro" id="IPR050090">
    <property type="entry name" value="Tyrosine_recombinase_XerCD"/>
</dbReference>
<dbReference type="GO" id="GO:0006310">
    <property type="term" value="P:DNA recombination"/>
    <property type="evidence" value="ECO:0007669"/>
    <property type="project" value="UniProtKB-KW"/>
</dbReference>
<reference evidence="4" key="1">
    <citation type="submission" date="2020-09" db="EMBL/GenBank/DDBJ databases">
        <title>A novel bacterium of genus Mangrovicoccus, isolated from South China Sea.</title>
        <authorList>
            <person name="Huang H."/>
            <person name="Mo K."/>
            <person name="Hu Y."/>
        </authorList>
    </citation>
    <scope>NUCLEOTIDE SEQUENCE</scope>
    <source>
        <strain evidence="4">HB182678</strain>
    </source>
</reference>
<feature type="domain" description="Tyr recombinase" evidence="3">
    <location>
        <begin position="149"/>
        <end position="339"/>
    </location>
</feature>
<evidence type="ECO:0000259" key="3">
    <source>
        <dbReference type="PROSITE" id="PS51898"/>
    </source>
</evidence>
<dbReference type="AlphaFoldDB" id="A0A8J6YPY9"/>
<keyword evidence="2" id="KW-0233">DNA recombination</keyword>
<dbReference type="InterPro" id="IPR013762">
    <property type="entry name" value="Integrase-like_cat_sf"/>
</dbReference>
<dbReference type="PROSITE" id="PS51898">
    <property type="entry name" value="TYR_RECOMBINASE"/>
    <property type="match status" value="1"/>
</dbReference>
<dbReference type="InterPro" id="IPR002104">
    <property type="entry name" value="Integrase_catalytic"/>
</dbReference>
<name>A0A8J6YPY9_9RHOB</name>
<gene>
    <name evidence="4" type="ORF">ICN82_03870</name>
</gene>
<dbReference type="Pfam" id="PF00589">
    <property type="entry name" value="Phage_integrase"/>
    <property type="match status" value="1"/>
</dbReference>
<dbReference type="EMBL" id="JACVXA010000008">
    <property type="protein sequence ID" value="MBE3637338.1"/>
    <property type="molecule type" value="Genomic_DNA"/>
</dbReference>
<dbReference type="PANTHER" id="PTHR30349">
    <property type="entry name" value="PHAGE INTEGRASE-RELATED"/>
    <property type="match status" value="1"/>
</dbReference>
<organism evidence="4 5">
    <name type="scientific">Mangrovicoccus algicola</name>
    <dbReference type="NCBI Taxonomy" id="2771008"/>
    <lineage>
        <taxon>Bacteria</taxon>
        <taxon>Pseudomonadati</taxon>
        <taxon>Pseudomonadota</taxon>
        <taxon>Alphaproteobacteria</taxon>
        <taxon>Rhodobacterales</taxon>
        <taxon>Paracoccaceae</taxon>
        <taxon>Mangrovicoccus</taxon>
    </lineage>
</organism>
<dbReference type="InterPro" id="IPR011010">
    <property type="entry name" value="DNA_brk_join_enz"/>
</dbReference>
<keyword evidence="1" id="KW-0229">DNA integration</keyword>
<dbReference type="GO" id="GO:0015074">
    <property type="term" value="P:DNA integration"/>
    <property type="evidence" value="ECO:0007669"/>
    <property type="project" value="UniProtKB-KW"/>
</dbReference>
<evidence type="ECO:0000256" key="1">
    <source>
        <dbReference type="ARBA" id="ARBA00022908"/>
    </source>
</evidence>
<sequence length="345" mass="38957">MVYHYAWRGGPRFWSSADDLALNGPDYWKAYREACETRSASRGRFREVIRAFLASREYAALAPRTKKDYSVSIYHERGIDAEFGDAVIEMFDLPQIRRVVYGWRDRFESAKVADTRAGHLVAIVNWAVDKSWIKANHLSGMSKLYSADRSDIIWTPAELDLFLHGDAKRSIGPAPRWLARLMITATETGLRPGDLHTLSLSHFQATGKGQRIVIRTAKRKRIVSIPVTPRMQAILDETPGDTPEGRILLNGRGQPYKSQNDMGQAVSRRRDECKIRETEDVAKRPRLYDARGTAATRLFEADASLREIATHMGWSIQHAAKMIETYVALSPDAADGLLDKLARSL</sequence>
<protein>
    <submittedName>
        <fullName evidence="4">Tyrosine-type recombinase/integrase</fullName>
    </submittedName>
</protein>